<dbReference type="GO" id="GO:0042773">
    <property type="term" value="P:ATP synthesis coupled electron transport"/>
    <property type="evidence" value="ECO:0007669"/>
    <property type="project" value="InterPro"/>
</dbReference>
<dbReference type="Gene3D" id="2.40.40.20">
    <property type="match status" value="1"/>
</dbReference>
<comment type="cofactor">
    <cofactor evidence="13">
        <name>[2Fe-2S] cluster</name>
        <dbReference type="ChEBI" id="CHEBI:190135"/>
    </cofactor>
</comment>
<dbReference type="STRING" id="316067.Geob_1608"/>
<evidence type="ECO:0000259" key="19">
    <source>
        <dbReference type="PROSITE" id="PS51669"/>
    </source>
</evidence>
<dbReference type="InterPro" id="IPR009010">
    <property type="entry name" value="Asp_de-COase-like_dom_sf"/>
</dbReference>
<dbReference type="eggNOG" id="COG3383">
    <property type="taxonomic scope" value="Bacteria"/>
</dbReference>
<dbReference type="Pfam" id="PF13510">
    <property type="entry name" value="Fer2_4"/>
    <property type="match status" value="1"/>
</dbReference>
<organism evidence="21 22">
    <name type="scientific">Geotalea daltonii (strain DSM 22248 / JCM 15807 / FRC-32)</name>
    <name type="common">Geobacter daltonii</name>
    <dbReference type="NCBI Taxonomy" id="316067"/>
    <lineage>
        <taxon>Bacteria</taxon>
        <taxon>Pseudomonadati</taxon>
        <taxon>Thermodesulfobacteriota</taxon>
        <taxon>Desulfuromonadia</taxon>
        <taxon>Geobacterales</taxon>
        <taxon>Geobacteraceae</taxon>
        <taxon>Geotalea</taxon>
    </lineage>
</organism>
<dbReference type="InterPro" id="IPR006656">
    <property type="entry name" value="Mopterin_OxRdtase"/>
</dbReference>
<evidence type="ECO:0000256" key="16">
    <source>
        <dbReference type="ARBA" id="ARBA00076894"/>
    </source>
</evidence>
<evidence type="ECO:0000256" key="2">
    <source>
        <dbReference type="ARBA" id="ARBA00004417"/>
    </source>
</evidence>
<keyword evidence="5" id="KW-0997">Cell inner membrane</keyword>
<dbReference type="Pfam" id="PF00384">
    <property type="entry name" value="Molybdopterin"/>
    <property type="match status" value="1"/>
</dbReference>
<dbReference type="GO" id="GO:0051539">
    <property type="term" value="F:4 iron, 4 sulfur cluster binding"/>
    <property type="evidence" value="ECO:0007669"/>
    <property type="project" value="UniProtKB-KW"/>
</dbReference>
<dbReference type="PROSITE" id="PS51669">
    <property type="entry name" value="4FE4S_MOW_BIS_MGD"/>
    <property type="match status" value="1"/>
</dbReference>
<evidence type="ECO:0000256" key="1">
    <source>
        <dbReference type="ARBA" id="ARBA00001966"/>
    </source>
</evidence>
<dbReference type="InterPro" id="IPR050123">
    <property type="entry name" value="Prok_molybdopt-oxidoreductase"/>
</dbReference>
<dbReference type="Proteomes" id="UP000007721">
    <property type="component" value="Chromosome"/>
</dbReference>
<dbReference type="Gene3D" id="3.10.20.740">
    <property type="match status" value="1"/>
</dbReference>
<dbReference type="Pfam" id="PF22117">
    <property type="entry name" value="Fer4_Nqo3"/>
    <property type="match status" value="1"/>
</dbReference>
<dbReference type="RefSeq" id="WP_012646695.1">
    <property type="nucleotide sequence ID" value="NC_011979.1"/>
</dbReference>
<dbReference type="SUPFAM" id="SSF54292">
    <property type="entry name" value="2Fe-2S ferredoxin-like"/>
    <property type="match status" value="1"/>
</dbReference>
<dbReference type="PROSITE" id="PS51085">
    <property type="entry name" value="2FE2S_FER_2"/>
    <property type="match status" value="1"/>
</dbReference>
<evidence type="ECO:0000256" key="9">
    <source>
        <dbReference type="ARBA" id="ARBA00023002"/>
    </source>
</evidence>
<keyword evidence="12" id="KW-0472">Membrane</keyword>
<dbReference type="CDD" id="cd00207">
    <property type="entry name" value="fer2"/>
    <property type="match status" value="1"/>
</dbReference>
<dbReference type="FunFam" id="3.10.20.740:FF:000005">
    <property type="entry name" value="NADH:ubiquinone oxidoreductase subunit"/>
    <property type="match status" value="1"/>
</dbReference>
<evidence type="ECO:0000256" key="15">
    <source>
        <dbReference type="ARBA" id="ARBA00067659"/>
    </source>
</evidence>
<evidence type="ECO:0000256" key="13">
    <source>
        <dbReference type="ARBA" id="ARBA00034078"/>
    </source>
</evidence>
<evidence type="ECO:0000313" key="21">
    <source>
        <dbReference type="EMBL" id="ACM19966.1"/>
    </source>
</evidence>
<dbReference type="SUPFAM" id="SSF53706">
    <property type="entry name" value="Formate dehydrogenase/DMSO reductase, domains 1-3"/>
    <property type="match status" value="1"/>
</dbReference>
<protein>
    <recommendedName>
        <fullName evidence="15">NADPH-Fe(3+) oxidoreductase subunit alpha</fullName>
    </recommendedName>
    <alternativeName>
        <fullName evidence="16">Soluble Fe(3+) reductase alpha subunit</fullName>
    </alternativeName>
</protein>
<evidence type="ECO:0000313" key="22">
    <source>
        <dbReference type="Proteomes" id="UP000007721"/>
    </source>
</evidence>
<dbReference type="InterPro" id="IPR006657">
    <property type="entry name" value="MoPterin_dinucl-bd_dom"/>
</dbReference>
<comment type="subunit">
    <text evidence="14">Heterotetramer with 2 beta subunits.</text>
</comment>
<dbReference type="InterPro" id="IPR017896">
    <property type="entry name" value="4Fe4S_Fe-S-bd"/>
</dbReference>
<evidence type="ECO:0000256" key="8">
    <source>
        <dbReference type="ARBA" id="ARBA00022737"/>
    </source>
</evidence>
<keyword evidence="9" id="KW-0560">Oxidoreductase</keyword>
<dbReference type="InterPro" id="IPR000283">
    <property type="entry name" value="NADH_UbQ_OxRdtase_75kDa_su_CS"/>
</dbReference>
<evidence type="ECO:0000256" key="4">
    <source>
        <dbReference type="ARBA" id="ARBA00022485"/>
    </source>
</evidence>
<dbReference type="Pfam" id="PF01568">
    <property type="entry name" value="Molydop_binding"/>
    <property type="match status" value="1"/>
</dbReference>
<proteinExistence type="predicted"/>
<dbReference type="SUPFAM" id="SSF54862">
    <property type="entry name" value="4Fe-4S ferredoxins"/>
    <property type="match status" value="1"/>
</dbReference>
<keyword evidence="3" id="KW-1003">Cell membrane</keyword>
<dbReference type="PANTHER" id="PTHR43105:SF9">
    <property type="entry name" value="NADPH-FE(3+) OXIDOREDUCTASE SUBUNIT ALPHA"/>
    <property type="match status" value="1"/>
</dbReference>
<dbReference type="HOGENOM" id="CLU_000422_4_0_7"/>
<dbReference type="Gene3D" id="3.30.70.20">
    <property type="match status" value="1"/>
</dbReference>
<dbReference type="SUPFAM" id="SSF50692">
    <property type="entry name" value="ADC-like"/>
    <property type="match status" value="1"/>
</dbReference>
<feature type="domain" description="4Fe-4S Mo/W bis-MGD-type" evidence="19">
    <location>
        <begin position="215"/>
        <end position="270"/>
    </location>
</feature>
<dbReference type="GO" id="GO:0046872">
    <property type="term" value="F:metal ion binding"/>
    <property type="evidence" value="ECO:0007669"/>
    <property type="project" value="UniProtKB-KW"/>
</dbReference>
<dbReference type="SMART" id="SM00926">
    <property type="entry name" value="Molybdop_Fe4S4"/>
    <property type="match status" value="1"/>
</dbReference>
<evidence type="ECO:0000256" key="10">
    <source>
        <dbReference type="ARBA" id="ARBA00023004"/>
    </source>
</evidence>
<dbReference type="GO" id="GO:0005886">
    <property type="term" value="C:plasma membrane"/>
    <property type="evidence" value="ECO:0007669"/>
    <property type="project" value="UniProtKB-SubCell"/>
</dbReference>
<dbReference type="GO" id="GO:0043546">
    <property type="term" value="F:molybdopterin cofactor binding"/>
    <property type="evidence" value="ECO:0007669"/>
    <property type="project" value="InterPro"/>
</dbReference>
<dbReference type="PROSITE" id="PS00198">
    <property type="entry name" value="4FE4S_FER_1"/>
    <property type="match status" value="1"/>
</dbReference>
<dbReference type="OrthoDB" id="9816402at2"/>
<dbReference type="GO" id="GO:0016491">
    <property type="term" value="F:oxidoreductase activity"/>
    <property type="evidence" value="ECO:0007669"/>
    <property type="project" value="UniProtKB-KW"/>
</dbReference>
<accession>B9M5Y5</accession>
<dbReference type="InterPro" id="IPR019574">
    <property type="entry name" value="NADH_UbQ_OxRdtase_Gsu_4Fe4S-bd"/>
</dbReference>
<dbReference type="GO" id="GO:0051537">
    <property type="term" value="F:2 iron, 2 sulfur cluster binding"/>
    <property type="evidence" value="ECO:0007669"/>
    <property type="project" value="UniProtKB-KW"/>
</dbReference>
<evidence type="ECO:0000259" key="18">
    <source>
        <dbReference type="PROSITE" id="PS51379"/>
    </source>
</evidence>
<evidence type="ECO:0000256" key="7">
    <source>
        <dbReference type="ARBA" id="ARBA00022723"/>
    </source>
</evidence>
<keyword evidence="8" id="KW-0677">Repeat</keyword>
<dbReference type="GO" id="GO:0008137">
    <property type="term" value="F:NADH dehydrogenase (ubiquinone) activity"/>
    <property type="evidence" value="ECO:0007669"/>
    <property type="project" value="InterPro"/>
</dbReference>
<keyword evidence="6" id="KW-0001">2Fe-2S</keyword>
<evidence type="ECO:0000259" key="20">
    <source>
        <dbReference type="PROSITE" id="PS51839"/>
    </source>
</evidence>
<gene>
    <name evidence="21" type="primary">sfrA</name>
    <name evidence="21" type="ordered locus">Geob_1608</name>
</gene>
<dbReference type="EMBL" id="CP001390">
    <property type="protein sequence ID" value="ACM19966.1"/>
    <property type="molecule type" value="Genomic_DNA"/>
</dbReference>
<dbReference type="InterPro" id="IPR017900">
    <property type="entry name" value="4Fe4S_Fe_S_CS"/>
</dbReference>
<dbReference type="PROSITE" id="PS51379">
    <property type="entry name" value="4FE4S_FER_2"/>
    <property type="match status" value="1"/>
</dbReference>
<evidence type="ECO:0000256" key="11">
    <source>
        <dbReference type="ARBA" id="ARBA00023014"/>
    </source>
</evidence>
<dbReference type="Gene3D" id="3.40.50.740">
    <property type="match status" value="1"/>
</dbReference>
<dbReference type="InterPro" id="IPR036010">
    <property type="entry name" value="2Fe-2S_ferredoxin-like_sf"/>
</dbReference>
<dbReference type="FunFam" id="3.30.70.20:FF:000035">
    <property type="entry name" value="Iron hydrogenase 1"/>
    <property type="match status" value="1"/>
</dbReference>
<evidence type="ECO:0000256" key="3">
    <source>
        <dbReference type="ARBA" id="ARBA00022475"/>
    </source>
</evidence>
<dbReference type="PROSITE" id="PS51839">
    <property type="entry name" value="4FE4S_HC3"/>
    <property type="match status" value="1"/>
</dbReference>
<sequence>MVNLIIDGKNVTVAKGATILEAAATVGIKIPTLCWLQKVSPTGACRVCAVEVEGVERTMTACNTPVKEGINVTTQSERLSAIRRKVMELMLVNHPLDCPVCDAGGECDLQDACYGLDVAKQEYSALLERRKIRYDWPLIESDPNRCILCEKCVKVDHEIVGCDAIAVVNRGEATIIDTVDGKPLNCEFCGNCVAACPTGTLISKPFKFRGRPWSFNVTKSVCAFCSNGCQIEYHSRNGRVARVTSDDSTFNNGNLCINGRFGYSYLNSADRLTVPLVAEGGRQIAADWNRAMAFAAEKLQAIIKTSGADAVAGIASPRVTNEENFLFQKFIRTAVGTSNIDSEARFGYAAAQSVLREKLGLTGASATIDKIDNAGAVLVFGSDLNAEATGAEYRVIKAAFKNDAKLVVANMRRVKLRKYANSMLQYRPDSELALINGLMKAIIDGGLEDKGFVQGKVANFEALKSSLASLSLSELAAAAGVGEGELREAAALICGKKSVAILFGADLMRSKGAAEKVAALADLALLVGCIGKETGGLFPVDAKNNTQGMLDVGAAPTHLPGYQPPTAKGKDFWQILDGIEQGIIKALYVIGSDLTTYPDNNRIKKALAKLELLIVQDVLASETSAMAHVVFPASAAAEKSGSFTTTDNRLQLLGKAVDATGDAREDWDIIGELYNRLTHAGHAHLPAELLEEFKSLTPLYAKEVPAIEGRGIAINTKAFELKQNLAFSGAVSYKSAAQSQFNLLVGPIGYHNGTTTTRSENNLSVSAEGYIEIFAGDAAKVGVADGAALKISSPAGTITGKAKVSDKLQAGLLFAPSHFRDLNANSLLQGSVNIVGVTVEKA</sequence>
<evidence type="ECO:0000256" key="12">
    <source>
        <dbReference type="ARBA" id="ARBA00023136"/>
    </source>
</evidence>
<keyword evidence="10" id="KW-0408">Iron</keyword>
<dbReference type="Gene3D" id="3.40.228.10">
    <property type="entry name" value="Dimethylsulfoxide Reductase, domain 2"/>
    <property type="match status" value="1"/>
</dbReference>
<evidence type="ECO:0000256" key="5">
    <source>
        <dbReference type="ARBA" id="ARBA00022519"/>
    </source>
</evidence>
<comment type="subcellular location">
    <subcellularLocation>
        <location evidence="2">Cell inner membrane</location>
        <topology evidence="2">Peripheral membrane protein</topology>
    </subcellularLocation>
</comment>
<keyword evidence="4" id="KW-0004">4Fe-4S</keyword>
<dbReference type="InterPro" id="IPR001041">
    <property type="entry name" value="2Fe-2S_ferredoxin-type"/>
</dbReference>
<evidence type="ECO:0000256" key="14">
    <source>
        <dbReference type="ARBA" id="ARBA00064297"/>
    </source>
</evidence>
<dbReference type="Pfam" id="PF04879">
    <property type="entry name" value="Molybdop_Fe4S4"/>
    <property type="match status" value="1"/>
</dbReference>
<dbReference type="Gene3D" id="2.20.25.90">
    <property type="entry name" value="ADC-like domains"/>
    <property type="match status" value="1"/>
</dbReference>
<dbReference type="KEGG" id="geo:Geob_1608"/>
<comment type="cofactor">
    <cofactor evidence="1">
        <name>[4Fe-4S] cluster</name>
        <dbReference type="ChEBI" id="CHEBI:49883"/>
    </cofactor>
</comment>
<evidence type="ECO:0000256" key="6">
    <source>
        <dbReference type="ARBA" id="ARBA00022714"/>
    </source>
</evidence>
<keyword evidence="11" id="KW-0411">Iron-sulfur</keyword>
<dbReference type="PANTHER" id="PTHR43105">
    <property type="entry name" value="RESPIRATORY NITRATE REDUCTASE"/>
    <property type="match status" value="1"/>
</dbReference>
<dbReference type="SMART" id="SM00929">
    <property type="entry name" value="NADH-G_4Fe-4S_3"/>
    <property type="match status" value="1"/>
</dbReference>
<feature type="domain" description="4Fe-4S His(Cys)3-ligated-type" evidence="20">
    <location>
        <begin position="78"/>
        <end position="117"/>
    </location>
</feature>
<name>B9M5Y5_GEODF</name>
<feature type="domain" description="4Fe-4S ferredoxin-type" evidence="18">
    <location>
        <begin position="172"/>
        <end position="206"/>
    </location>
</feature>
<dbReference type="PROSITE" id="PS00641">
    <property type="entry name" value="COMPLEX1_75K_1"/>
    <property type="match status" value="1"/>
</dbReference>
<feature type="domain" description="2Fe-2S ferredoxin-type" evidence="17">
    <location>
        <begin position="1"/>
        <end position="78"/>
    </location>
</feature>
<keyword evidence="7" id="KW-0479">Metal-binding</keyword>
<dbReference type="InterPro" id="IPR006963">
    <property type="entry name" value="Mopterin_OxRdtase_4Fe-4S_dom"/>
</dbReference>
<dbReference type="Pfam" id="PF10588">
    <property type="entry name" value="NADH-G_4Fe-4S_3"/>
    <property type="match status" value="1"/>
</dbReference>
<dbReference type="PROSITE" id="PS00642">
    <property type="entry name" value="COMPLEX1_75K_2"/>
    <property type="match status" value="1"/>
</dbReference>
<dbReference type="InterPro" id="IPR054351">
    <property type="entry name" value="NADH_UbQ_OxRdtase_ferredoxin"/>
</dbReference>
<keyword evidence="22" id="KW-1185">Reference proteome</keyword>
<dbReference type="AlphaFoldDB" id="B9M5Y5"/>
<reference evidence="21 22" key="1">
    <citation type="submission" date="2009-01" db="EMBL/GenBank/DDBJ databases">
        <title>Complete sequence of Geobacter sp. FRC-32.</title>
        <authorList>
            <consortium name="US DOE Joint Genome Institute"/>
            <person name="Lucas S."/>
            <person name="Copeland A."/>
            <person name="Lapidus A."/>
            <person name="Glavina del Rio T."/>
            <person name="Dalin E."/>
            <person name="Tice H."/>
            <person name="Bruce D."/>
            <person name="Goodwin L."/>
            <person name="Pitluck S."/>
            <person name="Saunders E."/>
            <person name="Brettin T."/>
            <person name="Detter J.C."/>
            <person name="Han C."/>
            <person name="Larimer F."/>
            <person name="Land M."/>
            <person name="Hauser L."/>
            <person name="Kyrpides N."/>
            <person name="Ovchinnikova G."/>
            <person name="Kostka J."/>
            <person name="Richardson P."/>
        </authorList>
    </citation>
    <scope>NUCLEOTIDE SEQUENCE [LARGE SCALE GENOMIC DNA]</scope>
    <source>
        <strain evidence="22">DSM 22248 / JCM 15807 / FRC-32</strain>
    </source>
</reference>
<evidence type="ECO:0000259" key="17">
    <source>
        <dbReference type="PROSITE" id="PS51085"/>
    </source>
</evidence>